<evidence type="ECO:0000256" key="21">
    <source>
        <dbReference type="SAM" id="SignalP"/>
    </source>
</evidence>
<dbReference type="Gene3D" id="2.60.40.10">
    <property type="entry name" value="Immunoglobulins"/>
    <property type="match status" value="8"/>
</dbReference>
<evidence type="ECO:0000259" key="23">
    <source>
        <dbReference type="PROSITE" id="PS50853"/>
    </source>
</evidence>
<dbReference type="FunFam" id="2.60.40.10:FF:000038">
    <property type="entry name" value="Neuronal cell adhesion molecule"/>
    <property type="match status" value="1"/>
</dbReference>
<dbReference type="Pfam" id="PF00041">
    <property type="entry name" value="fn3"/>
    <property type="match status" value="4"/>
</dbReference>
<dbReference type="Proteomes" id="UP000694395">
    <property type="component" value="Chromosome 17"/>
</dbReference>
<feature type="domain" description="Ig-like" evidence="22">
    <location>
        <begin position="140"/>
        <end position="244"/>
    </location>
</feature>
<evidence type="ECO:0000256" key="8">
    <source>
        <dbReference type="ARBA" id="ARBA00022729"/>
    </source>
</evidence>
<evidence type="ECO:0000313" key="25">
    <source>
        <dbReference type="Proteomes" id="UP000694395"/>
    </source>
</evidence>
<keyword evidence="11 20" id="KW-1133">Transmembrane helix</keyword>
<comment type="similarity">
    <text evidence="3">Belongs to the immunoglobulin superfamily. L1/neurofascin/NgCAM family.</text>
</comment>
<evidence type="ECO:0000256" key="12">
    <source>
        <dbReference type="ARBA" id="ARBA00023136"/>
    </source>
</evidence>
<dbReference type="PROSITE" id="PS50835">
    <property type="entry name" value="IG_LIKE"/>
    <property type="match status" value="4"/>
</dbReference>
<dbReference type="InterPro" id="IPR003598">
    <property type="entry name" value="Ig_sub2"/>
</dbReference>
<keyword evidence="10" id="KW-0130">Cell adhesion</keyword>
<evidence type="ECO:0000256" key="3">
    <source>
        <dbReference type="ARBA" id="ARBA00008588"/>
    </source>
</evidence>
<dbReference type="InterPro" id="IPR036179">
    <property type="entry name" value="Ig-like_dom_sf"/>
</dbReference>
<accession>A0A8C7S4V1</accession>
<dbReference type="CDD" id="cd00063">
    <property type="entry name" value="FN3"/>
    <property type="match status" value="4"/>
</dbReference>
<feature type="domain" description="Ig-like" evidence="22">
    <location>
        <begin position="45"/>
        <end position="138"/>
    </location>
</feature>
<evidence type="ECO:0000256" key="16">
    <source>
        <dbReference type="ARBA" id="ARBA00062194"/>
    </source>
</evidence>
<dbReference type="InterPro" id="IPR036116">
    <property type="entry name" value="FN3_sf"/>
</dbReference>
<dbReference type="Pfam" id="PF07679">
    <property type="entry name" value="I-set"/>
    <property type="match status" value="1"/>
</dbReference>
<dbReference type="FunFam" id="2.60.40.10:FF:000057">
    <property type="entry name" value="neural cell adhesion molecule L1"/>
    <property type="match status" value="1"/>
</dbReference>
<dbReference type="FunFam" id="2.60.40.10:FF:000005">
    <property type="entry name" value="Neuronal cell adhesion molecule"/>
    <property type="match status" value="1"/>
</dbReference>
<keyword evidence="13" id="KW-1015">Disulfide bond</keyword>
<keyword evidence="25" id="KW-1185">Reference proteome</keyword>
<evidence type="ECO:0000256" key="7">
    <source>
        <dbReference type="ARBA" id="ARBA00022692"/>
    </source>
</evidence>
<evidence type="ECO:0000256" key="10">
    <source>
        <dbReference type="ARBA" id="ARBA00022889"/>
    </source>
</evidence>
<evidence type="ECO:0000256" key="20">
    <source>
        <dbReference type="SAM" id="Phobius"/>
    </source>
</evidence>
<dbReference type="SMART" id="SM00060">
    <property type="entry name" value="FN3"/>
    <property type="match status" value="4"/>
</dbReference>
<dbReference type="InterPro" id="IPR026966">
    <property type="entry name" value="Neurofascin/L1/NrCAM_C"/>
</dbReference>
<keyword evidence="4" id="KW-1003">Cell membrane</keyword>
<dbReference type="InterPro" id="IPR013783">
    <property type="entry name" value="Ig-like_fold"/>
</dbReference>
<feature type="domain" description="Ig-like" evidence="22">
    <location>
        <begin position="258"/>
        <end position="345"/>
    </location>
</feature>
<dbReference type="GO" id="GO:0005886">
    <property type="term" value="C:plasma membrane"/>
    <property type="evidence" value="ECO:0007669"/>
    <property type="project" value="UniProtKB-SubCell"/>
</dbReference>
<evidence type="ECO:0000259" key="22">
    <source>
        <dbReference type="PROSITE" id="PS50835"/>
    </source>
</evidence>
<dbReference type="InterPro" id="IPR003599">
    <property type="entry name" value="Ig_sub"/>
</dbReference>
<evidence type="ECO:0000256" key="19">
    <source>
        <dbReference type="SAM" id="MobiDB-lite"/>
    </source>
</evidence>
<dbReference type="SUPFAM" id="SSF48726">
    <property type="entry name" value="Immunoglobulin"/>
    <property type="match status" value="4"/>
</dbReference>
<dbReference type="GO" id="GO:0098632">
    <property type="term" value="F:cell-cell adhesion mediator activity"/>
    <property type="evidence" value="ECO:0007669"/>
    <property type="project" value="TreeGrafter"/>
</dbReference>
<reference evidence="24" key="2">
    <citation type="submission" date="2025-08" db="UniProtKB">
        <authorList>
            <consortium name="Ensembl"/>
        </authorList>
    </citation>
    <scope>IDENTIFICATION</scope>
</reference>
<evidence type="ECO:0000256" key="14">
    <source>
        <dbReference type="ARBA" id="ARBA00023180"/>
    </source>
</evidence>
<feature type="signal peptide" evidence="21">
    <location>
        <begin position="1"/>
        <end position="28"/>
    </location>
</feature>
<feature type="region of interest" description="Disordered" evidence="19">
    <location>
        <begin position="593"/>
        <end position="617"/>
    </location>
</feature>
<gene>
    <name evidence="24" type="primary">LOC110494606</name>
</gene>
<evidence type="ECO:0000256" key="4">
    <source>
        <dbReference type="ARBA" id="ARBA00022475"/>
    </source>
</evidence>
<protein>
    <recommendedName>
        <fullName evidence="17">Neural cell adhesion molecule L1-like protein</fullName>
    </recommendedName>
    <alternativeName>
        <fullName evidence="18">Close homolog of L1</fullName>
    </alternativeName>
</protein>
<dbReference type="Pfam" id="PF13927">
    <property type="entry name" value="Ig_3"/>
    <property type="match status" value="2"/>
</dbReference>
<dbReference type="FunFam" id="2.60.40.10:FF:000418">
    <property type="entry name" value="Neural cell adhesion molecule L1-like protein"/>
    <property type="match status" value="1"/>
</dbReference>
<reference evidence="24" key="1">
    <citation type="submission" date="2020-07" db="EMBL/GenBank/DDBJ databases">
        <title>A long reads based de novo assembly of the rainbow trout Arlee double haploid line genome.</title>
        <authorList>
            <person name="Gao G."/>
            <person name="Palti Y."/>
        </authorList>
    </citation>
    <scope>NUCLEOTIDE SEQUENCE [LARGE SCALE GENOMIC DNA]</scope>
</reference>
<evidence type="ECO:0000256" key="5">
    <source>
        <dbReference type="ARBA" id="ARBA00022525"/>
    </source>
</evidence>
<feature type="domain" description="Ig-like" evidence="22">
    <location>
        <begin position="375"/>
        <end position="503"/>
    </location>
</feature>
<keyword evidence="12 20" id="KW-0472">Membrane</keyword>
<dbReference type="SMART" id="SM00408">
    <property type="entry name" value="IGc2"/>
    <property type="match status" value="3"/>
</dbReference>
<dbReference type="InterPro" id="IPR013098">
    <property type="entry name" value="Ig_I-set"/>
</dbReference>
<feature type="compositionally biased region" description="Basic and acidic residues" evidence="19">
    <location>
        <begin position="596"/>
        <end position="605"/>
    </location>
</feature>
<evidence type="ECO:0000256" key="13">
    <source>
        <dbReference type="ARBA" id="ARBA00023157"/>
    </source>
</evidence>
<dbReference type="Pfam" id="PF13882">
    <property type="entry name" value="Bravo_FIGEY"/>
    <property type="match status" value="1"/>
</dbReference>
<keyword evidence="8 21" id="KW-0732">Signal</keyword>
<evidence type="ECO:0000256" key="1">
    <source>
        <dbReference type="ARBA" id="ARBA00004251"/>
    </source>
</evidence>
<dbReference type="PANTHER" id="PTHR44170:SF45">
    <property type="entry name" value="NEURAL CELL ADHESION MOLECULE L1-LIKE PROTEIN ISOFORM X1"/>
    <property type="match status" value="1"/>
</dbReference>
<evidence type="ECO:0000256" key="11">
    <source>
        <dbReference type="ARBA" id="ARBA00022989"/>
    </source>
</evidence>
<dbReference type="InterPro" id="IPR003961">
    <property type="entry name" value="FN3_dom"/>
</dbReference>
<dbReference type="SUPFAM" id="SSF49265">
    <property type="entry name" value="Fibronectin type III"/>
    <property type="match status" value="2"/>
</dbReference>
<dbReference type="FunFam" id="2.60.40.10:FF:000367">
    <property type="entry name" value="Neural cell adhesion molecule L1-like protein"/>
    <property type="match status" value="1"/>
</dbReference>
<evidence type="ECO:0000313" key="24">
    <source>
        <dbReference type="Ensembl" id="ENSOMYP00000062494.2"/>
    </source>
</evidence>
<comment type="subunit">
    <text evidence="16">May interact with L1CAM. May interact with ITGB1/ITGA1 heterodimer and ITGB1/ITGA2 heterodimer as well as with ANK3.</text>
</comment>
<keyword evidence="15" id="KW-0393">Immunoglobulin domain</keyword>
<keyword evidence="7 20" id="KW-0812">Transmembrane</keyword>
<dbReference type="PANTHER" id="PTHR44170">
    <property type="entry name" value="PROTEIN SIDEKICK"/>
    <property type="match status" value="1"/>
</dbReference>
<dbReference type="GeneTree" id="ENSGT00940000165371"/>
<feature type="region of interest" description="Disordered" evidence="19">
    <location>
        <begin position="1039"/>
        <end position="1065"/>
    </location>
</feature>
<feature type="chain" id="PRO_5035469956" description="Neural cell adhesion molecule L1-like protein" evidence="21">
    <location>
        <begin position="29"/>
        <end position="1102"/>
    </location>
</feature>
<evidence type="ECO:0000256" key="18">
    <source>
        <dbReference type="ARBA" id="ARBA00082292"/>
    </source>
</evidence>
<feature type="transmembrane region" description="Helical" evidence="20">
    <location>
        <begin position="979"/>
        <end position="1000"/>
    </location>
</feature>
<feature type="domain" description="Fibronectin type-III" evidence="23">
    <location>
        <begin position="712"/>
        <end position="814"/>
    </location>
</feature>
<proteinExistence type="inferred from homology"/>
<dbReference type="FunFam" id="2.60.40.10:FF:000768">
    <property type="entry name" value="Neural cell adhesion molecule L1-like protein"/>
    <property type="match status" value="1"/>
</dbReference>
<keyword evidence="14" id="KW-0325">Glycoprotein</keyword>
<evidence type="ECO:0000256" key="2">
    <source>
        <dbReference type="ARBA" id="ARBA00004498"/>
    </source>
</evidence>
<dbReference type="InterPro" id="IPR007110">
    <property type="entry name" value="Ig-like_dom"/>
</dbReference>
<dbReference type="AlphaFoldDB" id="A0A8C7S4V1"/>
<evidence type="ECO:0000256" key="17">
    <source>
        <dbReference type="ARBA" id="ARBA00072847"/>
    </source>
</evidence>
<keyword evidence="6" id="KW-0272">Extracellular matrix</keyword>
<comment type="subcellular location">
    <subcellularLocation>
        <location evidence="1">Cell membrane</location>
        <topology evidence="1">Single-pass type I membrane protein</topology>
    </subcellularLocation>
    <subcellularLocation>
        <location evidence="2">Secreted</location>
        <location evidence="2">Extracellular space</location>
        <location evidence="2">Extracellular matrix</location>
    </subcellularLocation>
</comment>
<evidence type="ECO:0000256" key="9">
    <source>
        <dbReference type="ARBA" id="ARBA00022737"/>
    </source>
</evidence>
<keyword evidence="9" id="KW-0677">Repeat</keyword>
<organism evidence="24 25">
    <name type="scientific">Oncorhynchus mykiss</name>
    <name type="common">Rainbow trout</name>
    <name type="synonym">Salmo gairdneri</name>
    <dbReference type="NCBI Taxonomy" id="8022"/>
    <lineage>
        <taxon>Eukaryota</taxon>
        <taxon>Metazoa</taxon>
        <taxon>Chordata</taxon>
        <taxon>Craniata</taxon>
        <taxon>Vertebrata</taxon>
        <taxon>Euteleostomi</taxon>
        <taxon>Actinopterygii</taxon>
        <taxon>Neopterygii</taxon>
        <taxon>Teleostei</taxon>
        <taxon>Protacanthopterygii</taxon>
        <taxon>Salmoniformes</taxon>
        <taxon>Salmonidae</taxon>
        <taxon>Salmoninae</taxon>
        <taxon>Oncorhynchus</taxon>
    </lineage>
</organism>
<name>A0A8C7S4V1_ONCMY</name>
<dbReference type="Ensembl" id="ENSOMYT00000068057.2">
    <property type="protein sequence ID" value="ENSOMYP00000062494.2"/>
    <property type="gene ID" value="ENSOMYG00000027763.2"/>
</dbReference>
<dbReference type="PROSITE" id="PS50853">
    <property type="entry name" value="FN3"/>
    <property type="match status" value="4"/>
</dbReference>
<dbReference type="GO" id="GO:0007420">
    <property type="term" value="P:brain development"/>
    <property type="evidence" value="ECO:0007669"/>
    <property type="project" value="TreeGrafter"/>
</dbReference>
<evidence type="ECO:0000256" key="6">
    <source>
        <dbReference type="ARBA" id="ARBA00022530"/>
    </source>
</evidence>
<feature type="domain" description="Fibronectin type-III" evidence="23">
    <location>
        <begin position="816"/>
        <end position="915"/>
    </location>
</feature>
<evidence type="ECO:0000256" key="15">
    <source>
        <dbReference type="ARBA" id="ARBA00023319"/>
    </source>
</evidence>
<dbReference type="GO" id="GO:0007411">
    <property type="term" value="P:axon guidance"/>
    <property type="evidence" value="ECO:0007669"/>
    <property type="project" value="TreeGrafter"/>
</dbReference>
<dbReference type="GO" id="GO:0030424">
    <property type="term" value="C:axon"/>
    <property type="evidence" value="ECO:0007669"/>
    <property type="project" value="TreeGrafter"/>
</dbReference>
<feature type="domain" description="Fibronectin type-III" evidence="23">
    <location>
        <begin position="514"/>
        <end position="609"/>
    </location>
</feature>
<dbReference type="SMART" id="SM00409">
    <property type="entry name" value="IG"/>
    <property type="match status" value="4"/>
</dbReference>
<keyword evidence="5" id="KW-0964">Secreted</keyword>
<reference evidence="24" key="3">
    <citation type="submission" date="2025-09" db="UniProtKB">
        <authorList>
            <consortium name="Ensembl"/>
        </authorList>
    </citation>
    <scope>IDENTIFICATION</scope>
</reference>
<feature type="domain" description="Fibronectin type-III" evidence="23">
    <location>
        <begin position="614"/>
        <end position="707"/>
    </location>
</feature>
<sequence length="1102" mass="123988">MRLSRWSPGLALLVGVVASICAFHPTTAIDIPLEVVGHVNIEQLPTITEASPSSLIAFPFDESFPMTCEAKGNPKPEFWWTKNGEEFDPYQDPRLIKEKNSGTFVIPNTGNLTEYQGTYRCYASNKLGTAITEEVEFVVPHVPKFPKEKIDPIEVEEGQPVILECNPPKGIPPLQIYWMTIEACLIHVKSFVLTPHIEQDDRVSMGLNGDLFFSNALEKDSHRDYCCFAAFPKIRTIVQKNAMSVIVKSTNSIMERKPSLLMPSGVKSETQLVKGDELLLECIAEGFPTPMIEWLKIDHRLPDRVTIENHGKLLSIDQVDEDDKGKYMCKATNIHGMAVHYFDVSVEGMCVYLKNMLASKNVLCLSLMLVFPEPPQWVSEPESQLSMIGSDVLINCSATGTPQPTIQWMVNGKPIEGMFLVYLNKTCISRTFYWCTVNGFHCLLQRSQHLTEKSLMTKLLSLFFSADRYFIEDGILQIVNVSHRDQGMYKCVARTPMDQDTASGLLMVLDIPHAPENLVLSEHKGRSVKLKWIPGEDHNSSTTEFIIEYEESQWEPGTWRELQRVPGNHGSAVLKLYGHVNYRFRVSGVNTVGRGRPSEPTERYKTPPAAPDKNPENIKIEGHLPHEMDINWEPLSPIEHNGPGLEYKVSYKRQHVEEDWQEHVVKRHSFVVKDTPTFVPYEIRIQARNNHGWGPEPKVVTGYSGEDFPSAAPDDVAVEVMNNSLVKVSWMRVHKDKLHGHLGGYRISWWRLRSLLDSKKTHGDKHTLTFPGDRNHAMVPGLTPFSEYSLIIMTFNRRGNGPGSHAVNFKTPEGVPEKTPVFRVTDVQKHTVTLTWAPPLEANGVLTGYLLEYQLINDTEEVGVLQTVDISNPDTTMWVLQNLEAISRYKFYLRPCTRVGCGPRVSKESTTTPENISEAVNSSNTFHVIEGLELGTVYTVHLMTNNWVDNTSIFEYVIRTRAKYAGAPIIHGGISTQGWFIGLMCVAALLTLMVLIACFVNRNKGGKYSVKEKEDLHPDLESQGIHDDTFCEYSDNDEKPLKGSQHSLSGQIKAEDSGDSLVDYGDEDIQFNEDGSFIGEYAGRKEKKVSMEVKGTTNQSTA</sequence>